<name>A0A6V7TTD3_MELEN</name>
<sequence length="120" mass="13771">MVITPYNSSTDLWYMYFQNKTGDLTLIEIYGIYGEIYVTLIKKYKNRNTKLYAMLVGLPDNPSVDNPAVENPSVDNPSVAGQSVSGQSVREQIRDSYPYPNYRGQKFLFFRVGIIRKSKI</sequence>
<feature type="compositionally biased region" description="Low complexity" evidence="1">
    <location>
        <begin position="78"/>
        <end position="89"/>
    </location>
</feature>
<gene>
    <name evidence="2" type="ORF">MENT_LOCUS4162</name>
</gene>
<accession>A0A6V7TTD3</accession>
<organism evidence="2 3">
    <name type="scientific">Meloidogyne enterolobii</name>
    <name type="common">Root-knot nematode worm</name>
    <name type="synonym">Meloidogyne mayaguensis</name>
    <dbReference type="NCBI Taxonomy" id="390850"/>
    <lineage>
        <taxon>Eukaryota</taxon>
        <taxon>Metazoa</taxon>
        <taxon>Ecdysozoa</taxon>
        <taxon>Nematoda</taxon>
        <taxon>Chromadorea</taxon>
        <taxon>Rhabditida</taxon>
        <taxon>Tylenchina</taxon>
        <taxon>Tylenchomorpha</taxon>
        <taxon>Tylenchoidea</taxon>
        <taxon>Meloidogynidae</taxon>
        <taxon>Meloidogyninae</taxon>
        <taxon>Meloidogyne</taxon>
    </lineage>
</organism>
<dbReference type="AlphaFoldDB" id="A0A6V7TTD3"/>
<evidence type="ECO:0000313" key="2">
    <source>
        <dbReference type="EMBL" id="CAD2133878.1"/>
    </source>
</evidence>
<dbReference type="Proteomes" id="UP000580250">
    <property type="component" value="Unassembled WGS sequence"/>
</dbReference>
<comment type="caution">
    <text evidence="2">The sequence shown here is derived from an EMBL/GenBank/DDBJ whole genome shotgun (WGS) entry which is preliminary data.</text>
</comment>
<evidence type="ECO:0000256" key="1">
    <source>
        <dbReference type="SAM" id="MobiDB-lite"/>
    </source>
</evidence>
<protein>
    <submittedName>
        <fullName evidence="2">Uncharacterized protein</fullName>
    </submittedName>
</protein>
<reference evidence="2 3" key="1">
    <citation type="submission" date="2020-08" db="EMBL/GenBank/DDBJ databases">
        <authorList>
            <person name="Koutsovoulos G."/>
            <person name="Danchin GJ E."/>
        </authorList>
    </citation>
    <scope>NUCLEOTIDE SEQUENCE [LARGE SCALE GENOMIC DNA]</scope>
</reference>
<feature type="region of interest" description="Disordered" evidence="1">
    <location>
        <begin position="66"/>
        <end position="90"/>
    </location>
</feature>
<proteinExistence type="predicted"/>
<evidence type="ECO:0000313" key="3">
    <source>
        <dbReference type="Proteomes" id="UP000580250"/>
    </source>
</evidence>
<dbReference type="EMBL" id="CAJEWN010000014">
    <property type="protein sequence ID" value="CAD2133878.1"/>
    <property type="molecule type" value="Genomic_DNA"/>
</dbReference>